<keyword evidence="2" id="KW-0489">Methyltransferase</keyword>
<reference evidence="2 3" key="1">
    <citation type="submission" date="2019-03" db="EMBL/GenBank/DDBJ databases">
        <title>Draft genome sequences of novel Actinobacteria.</title>
        <authorList>
            <person name="Sahin N."/>
            <person name="Ay H."/>
            <person name="Saygin H."/>
        </authorList>
    </citation>
    <scope>NUCLEOTIDE SEQUENCE [LARGE SCALE GENOMIC DNA]</scope>
    <source>
        <strain evidence="2 3">6K102</strain>
    </source>
</reference>
<dbReference type="GO" id="GO:0008757">
    <property type="term" value="F:S-adenosylmethionine-dependent methyltransferase activity"/>
    <property type="evidence" value="ECO:0007669"/>
    <property type="project" value="InterPro"/>
</dbReference>
<feature type="domain" description="Methyltransferase type 11" evidence="1">
    <location>
        <begin position="53"/>
        <end position="149"/>
    </location>
</feature>
<evidence type="ECO:0000313" key="3">
    <source>
        <dbReference type="Proteomes" id="UP000295136"/>
    </source>
</evidence>
<dbReference type="Gene3D" id="3.40.50.150">
    <property type="entry name" value="Vaccinia Virus protein VP39"/>
    <property type="match status" value="1"/>
</dbReference>
<sequence length="221" mass="23712">MPTPDLAPISSYWDATADAFDDGPDHGLRDPQVRAAWSRRLAGWLPATPSDVLDLGCGTGSLTLLLAGQGHRPTGVDLSPRMVEQAGRKLTSAGFTVPLLVGDAGDPPVAAGASFDVILVRHLVWTLPDPEAALRRWLGLLRPAGRLVLVEGHWRSARAGDAYAPGAPPLRWPGGVTAQELTEVLRAAGARVSHHERLTDPALWGRPIEDERYVLITELIK</sequence>
<dbReference type="InterPro" id="IPR029063">
    <property type="entry name" value="SAM-dependent_MTases_sf"/>
</dbReference>
<proteinExistence type="predicted"/>
<dbReference type="PANTHER" id="PTHR42912">
    <property type="entry name" value="METHYLTRANSFERASE"/>
    <property type="match status" value="1"/>
</dbReference>
<dbReference type="RefSeq" id="WP_132636232.1">
    <property type="nucleotide sequence ID" value="NZ_SMLD01000110.1"/>
</dbReference>
<dbReference type="InterPro" id="IPR013216">
    <property type="entry name" value="Methyltransf_11"/>
</dbReference>
<dbReference type="SUPFAM" id="SSF53335">
    <property type="entry name" value="S-adenosyl-L-methionine-dependent methyltransferases"/>
    <property type="match status" value="1"/>
</dbReference>
<dbReference type="EMBL" id="SMLD01000110">
    <property type="protein sequence ID" value="TDE39983.1"/>
    <property type="molecule type" value="Genomic_DNA"/>
</dbReference>
<dbReference type="CDD" id="cd02440">
    <property type="entry name" value="AdoMet_MTases"/>
    <property type="match status" value="1"/>
</dbReference>
<dbReference type="Pfam" id="PF08241">
    <property type="entry name" value="Methyltransf_11"/>
    <property type="match status" value="1"/>
</dbReference>
<name>A0A4R5EYB3_9ACTN</name>
<keyword evidence="2" id="KW-0808">Transferase</keyword>
<dbReference type="InterPro" id="IPR050508">
    <property type="entry name" value="Methyltransf_Superfamily"/>
</dbReference>
<keyword evidence="3" id="KW-1185">Reference proteome</keyword>
<dbReference type="AlphaFoldDB" id="A0A4R5EYB3"/>
<evidence type="ECO:0000259" key="1">
    <source>
        <dbReference type="Pfam" id="PF08241"/>
    </source>
</evidence>
<comment type="caution">
    <text evidence="2">The sequence shown here is derived from an EMBL/GenBank/DDBJ whole genome shotgun (WGS) entry which is preliminary data.</text>
</comment>
<dbReference type="GO" id="GO:0032259">
    <property type="term" value="P:methylation"/>
    <property type="evidence" value="ECO:0007669"/>
    <property type="project" value="UniProtKB-KW"/>
</dbReference>
<gene>
    <name evidence="2" type="ORF">E1295_32115</name>
</gene>
<dbReference type="Proteomes" id="UP000295136">
    <property type="component" value="Unassembled WGS sequence"/>
</dbReference>
<protein>
    <submittedName>
        <fullName evidence="2">Class I SAM-dependent methyltransferase</fullName>
    </submittedName>
</protein>
<organism evidence="2 3">
    <name type="scientific">Nonomuraea mesophila</name>
    <dbReference type="NCBI Taxonomy" id="2530382"/>
    <lineage>
        <taxon>Bacteria</taxon>
        <taxon>Bacillati</taxon>
        <taxon>Actinomycetota</taxon>
        <taxon>Actinomycetes</taxon>
        <taxon>Streptosporangiales</taxon>
        <taxon>Streptosporangiaceae</taxon>
        <taxon>Nonomuraea</taxon>
    </lineage>
</organism>
<evidence type="ECO:0000313" key="2">
    <source>
        <dbReference type="EMBL" id="TDE39983.1"/>
    </source>
</evidence>
<dbReference type="PANTHER" id="PTHR42912:SF80">
    <property type="entry name" value="METHYLTRANSFERASE DOMAIN-CONTAINING PROTEIN"/>
    <property type="match status" value="1"/>
</dbReference>
<accession>A0A4R5EYB3</accession>